<evidence type="ECO:0000313" key="6">
    <source>
        <dbReference type="Proteomes" id="UP000789706"/>
    </source>
</evidence>
<feature type="repeat" description="ARM" evidence="2">
    <location>
        <begin position="73"/>
        <end position="101"/>
    </location>
</feature>
<evidence type="ECO:0000313" key="5">
    <source>
        <dbReference type="EMBL" id="CAG8521791.1"/>
    </source>
</evidence>
<proteinExistence type="inferred from homology"/>
<dbReference type="OrthoDB" id="288703at2759"/>
<evidence type="ECO:0000256" key="2">
    <source>
        <dbReference type="PROSITE-ProRule" id="PRU00259"/>
    </source>
</evidence>
<dbReference type="PANTHER" id="PTHR13347:SF1">
    <property type="entry name" value="HEAT REPEAT-CONTAINING PROTEIN 3"/>
    <property type="match status" value="1"/>
</dbReference>
<dbReference type="AlphaFoldDB" id="A0A9N9A922"/>
<dbReference type="SUPFAM" id="SSF48371">
    <property type="entry name" value="ARM repeat"/>
    <property type="match status" value="1"/>
</dbReference>
<dbReference type="InterPro" id="IPR057990">
    <property type="entry name" value="TPR_SYO1"/>
</dbReference>
<comment type="caution">
    <text evidence="5">The sequence shown here is derived from an EMBL/GenBank/DDBJ whole genome shotgun (WGS) entry which is preliminary data.</text>
</comment>
<dbReference type="Proteomes" id="UP000789706">
    <property type="component" value="Unassembled WGS sequence"/>
</dbReference>
<dbReference type="InterPro" id="IPR000225">
    <property type="entry name" value="Armadillo"/>
</dbReference>
<evidence type="ECO:0000259" key="4">
    <source>
        <dbReference type="Pfam" id="PF25567"/>
    </source>
</evidence>
<dbReference type="SMART" id="SM00185">
    <property type="entry name" value="ARM"/>
    <property type="match status" value="2"/>
</dbReference>
<feature type="domain" description="SYO1-like TPR repeats" evidence="4">
    <location>
        <begin position="388"/>
        <end position="557"/>
    </location>
</feature>
<evidence type="ECO:0000256" key="1">
    <source>
        <dbReference type="ARBA" id="ARBA00049983"/>
    </source>
</evidence>
<dbReference type="InterPro" id="IPR052616">
    <property type="entry name" value="SYO1-like"/>
</dbReference>
<feature type="compositionally biased region" description="Basic and acidic residues" evidence="3">
    <location>
        <begin position="20"/>
        <end position="30"/>
    </location>
</feature>
<dbReference type="GO" id="GO:0042273">
    <property type="term" value="P:ribosomal large subunit biogenesis"/>
    <property type="evidence" value="ECO:0007669"/>
    <property type="project" value="TreeGrafter"/>
</dbReference>
<dbReference type="Gene3D" id="1.25.10.10">
    <property type="entry name" value="Leucine-rich Repeat Variant"/>
    <property type="match status" value="1"/>
</dbReference>
<evidence type="ECO:0000256" key="3">
    <source>
        <dbReference type="SAM" id="MobiDB-lite"/>
    </source>
</evidence>
<dbReference type="InterPro" id="IPR016024">
    <property type="entry name" value="ARM-type_fold"/>
</dbReference>
<feature type="region of interest" description="Disordered" evidence="3">
    <location>
        <begin position="1"/>
        <end position="31"/>
    </location>
</feature>
<comment type="similarity">
    <text evidence="1">Belongs to the nuclear import and ribosome assembly adapter family.</text>
</comment>
<gene>
    <name evidence="5" type="ORF">DEBURN_LOCUS5699</name>
</gene>
<dbReference type="PROSITE" id="PS50176">
    <property type="entry name" value="ARM_REPEAT"/>
    <property type="match status" value="1"/>
</dbReference>
<accession>A0A9N9A922</accession>
<dbReference type="Pfam" id="PF25567">
    <property type="entry name" value="TPR_SYO1"/>
    <property type="match status" value="1"/>
</dbReference>
<name>A0A9N9A922_9GLOM</name>
<dbReference type="EMBL" id="CAJVPK010000522">
    <property type="protein sequence ID" value="CAG8521791.1"/>
    <property type="molecule type" value="Genomic_DNA"/>
</dbReference>
<keyword evidence="6" id="KW-1185">Reference proteome</keyword>
<organism evidence="5 6">
    <name type="scientific">Diversispora eburnea</name>
    <dbReference type="NCBI Taxonomy" id="1213867"/>
    <lineage>
        <taxon>Eukaryota</taxon>
        <taxon>Fungi</taxon>
        <taxon>Fungi incertae sedis</taxon>
        <taxon>Mucoromycota</taxon>
        <taxon>Glomeromycotina</taxon>
        <taxon>Glomeromycetes</taxon>
        <taxon>Diversisporales</taxon>
        <taxon>Diversisporaceae</taxon>
        <taxon>Diversispora</taxon>
    </lineage>
</organism>
<sequence length="563" mass="63495">MGKVEKIKKFKPPKPTPIIEENRNSEEDSNGRVLPVIEQLSSPEATERAWAASSASNLVMGDSKTRYLLLSNNLISILIERLTDSVYEVVNEALGTLRNLTIVDNVEVCVEMYDKDILTPLMMLASKGGMIVDNILREMPPESDPIKDARKTIWNFIENIICIIWSLSETSQKILRGINNANFIPFLMSCLINSEKIPISTVLVAAQCLHTMTDDNPDIYLHFEQNHQYIQVLLNGIKVIKIEENSPLPVDDLLLIRVLYCGILSNFSSIYIPSEPESDPIVELNLQLIPVLASCLTLDINKVAEDAIALFIKNEENNIGIDHPIDTSIVEEKLNDEDDWQDDLCEGINDIECSTNFLSMEDNDIPMMDVNNRHEISTQNMSILNLLTTDILPHLFRLANPIHLSFPEQFYPSQSIIASTIISSLVTVHMRSVECLNNYLLTMAETIEGKSLFTEHVSDAKQMWIWLFELFNKFAGNGVKVEAKDFGQEKEMWSKISETLVGCLWTLSRGLDCDVPLETKQIQILIDYFNSSVSESMNVKIIGTLGVIARRQNAVDDNKVESL</sequence>
<dbReference type="InterPro" id="IPR011989">
    <property type="entry name" value="ARM-like"/>
</dbReference>
<dbReference type="GO" id="GO:0051082">
    <property type="term" value="F:unfolded protein binding"/>
    <property type="evidence" value="ECO:0007669"/>
    <property type="project" value="TreeGrafter"/>
</dbReference>
<dbReference type="GO" id="GO:0006606">
    <property type="term" value="P:protein import into nucleus"/>
    <property type="evidence" value="ECO:0007669"/>
    <property type="project" value="TreeGrafter"/>
</dbReference>
<protein>
    <submittedName>
        <fullName evidence="5">435_t:CDS:1</fullName>
    </submittedName>
</protein>
<reference evidence="5" key="1">
    <citation type="submission" date="2021-06" db="EMBL/GenBank/DDBJ databases">
        <authorList>
            <person name="Kallberg Y."/>
            <person name="Tangrot J."/>
            <person name="Rosling A."/>
        </authorList>
    </citation>
    <scope>NUCLEOTIDE SEQUENCE</scope>
    <source>
        <strain evidence="5">AZ414A</strain>
    </source>
</reference>
<dbReference type="PANTHER" id="PTHR13347">
    <property type="entry name" value="HEAT REPEAT-CONTAINING PROTEIN 3"/>
    <property type="match status" value="1"/>
</dbReference>